<evidence type="ECO:0000313" key="2">
    <source>
        <dbReference type="Proteomes" id="UP001060085"/>
    </source>
</evidence>
<dbReference type="Proteomes" id="UP001060085">
    <property type="component" value="Linkage Group LG05"/>
</dbReference>
<proteinExistence type="predicted"/>
<keyword evidence="2" id="KW-1185">Reference proteome</keyword>
<evidence type="ECO:0000313" key="1">
    <source>
        <dbReference type="EMBL" id="KAI5664640.1"/>
    </source>
</evidence>
<comment type="caution">
    <text evidence="1">The sequence shown here is derived from an EMBL/GenBank/DDBJ whole genome shotgun (WGS) entry which is preliminary data.</text>
</comment>
<reference evidence="2" key="1">
    <citation type="journal article" date="2023" name="Nat. Plants">
        <title>Single-cell RNA sequencing provides a high-resolution roadmap for understanding the multicellular compartmentation of specialized metabolism.</title>
        <authorList>
            <person name="Sun S."/>
            <person name="Shen X."/>
            <person name="Li Y."/>
            <person name="Li Y."/>
            <person name="Wang S."/>
            <person name="Li R."/>
            <person name="Zhang H."/>
            <person name="Shen G."/>
            <person name="Guo B."/>
            <person name="Wei J."/>
            <person name="Xu J."/>
            <person name="St-Pierre B."/>
            <person name="Chen S."/>
            <person name="Sun C."/>
        </authorList>
    </citation>
    <scope>NUCLEOTIDE SEQUENCE [LARGE SCALE GENOMIC DNA]</scope>
</reference>
<organism evidence="1 2">
    <name type="scientific">Catharanthus roseus</name>
    <name type="common">Madagascar periwinkle</name>
    <name type="synonym">Vinca rosea</name>
    <dbReference type="NCBI Taxonomy" id="4058"/>
    <lineage>
        <taxon>Eukaryota</taxon>
        <taxon>Viridiplantae</taxon>
        <taxon>Streptophyta</taxon>
        <taxon>Embryophyta</taxon>
        <taxon>Tracheophyta</taxon>
        <taxon>Spermatophyta</taxon>
        <taxon>Magnoliopsida</taxon>
        <taxon>eudicotyledons</taxon>
        <taxon>Gunneridae</taxon>
        <taxon>Pentapetalae</taxon>
        <taxon>asterids</taxon>
        <taxon>lamiids</taxon>
        <taxon>Gentianales</taxon>
        <taxon>Apocynaceae</taxon>
        <taxon>Rauvolfioideae</taxon>
        <taxon>Vinceae</taxon>
        <taxon>Catharanthinae</taxon>
        <taxon>Catharanthus</taxon>
    </lineage>
</organism>
<sequence>MAPSCSSRKKGKKKVSVESVDIAGKDRISNLPDSILCFILYFLPALHSVRTSFYGKDEISYTIPNDMGKHFEKIVSGIFIHHNAPSLDILSLHMEGKVCKMYSWISVAIAKNIKHLDLQTSFTKSIEVPENLFICETLECLKLCDKQIMIRGEVHLSRLHTLVLS</sequence>
<gene>
    <name evidence="1" type="ORF">M9H77_23963</name>
</gene>
<protein>
    <submittedName>
        <fullName evidence="1">Uncharacterized protein</fullName>
    </submittedName>
</protein>
<name>A0ACC0AWI2_CATRO</name>
<dbReference type="EMBL" id="CM044705">
    <property type="protein sequence ID" value="KAI5664640.1"/>
    <property type="molecule type" value="Genomic_DNA"/>
</dbReference>
<accession>A0ACC0AWI2</accession>